<sequence length="123" mass="13354">MIGTWGLVAAGGFLGAVARYAVSRRLNFRAGSPWPWGTWLVNISGSFILGWMGGTGWSAQALLFAGTGFLGSFTTFSTLHWEGQQYAEKKDWSRMILYLGATYTLGIVGAFAGFWMGALTLTR</sequence>
<proteinExistence type="inferred from homology"/>
<evidence type="ECO:0000256" key="11">
    <source>
        <dbReference type="ARBA" id="ARBA00035120"/>
    </source>
</evidence>
<comment type="activity regulation">
    <text evidence="14">Na(+) is not transported, but it plays an essential structural role and its presence is essential for fluoride channel function.</text>
</comment>
<reference evidence="15 16" key="1">
    <citation type="submission" date="2023-07" db="EMBL/GenBank/DDBJ databases">
        <title>Genomic Encyclopedia of Type Strains, Phase IV (KMG-IV): sequencing the most valuable type-strain genomes for metagenomic binning, comparative biology and taxonomic classification.</title>
        <authorList>
            <person name="Goeker M."/>
        </authorList>
    </citation>
    <scope>NUCLEOTIDE SEQUENCE [LARGE SCALE GENOMIC DNA]</scope>
    <source>
        <strain evidence="15 16">DSM 45903</strain>
    </source>
</reference>
<protein>
    <recommendedName>
        <fullName evidence="14">Fluoride-specific ion channel FluC</fullName>
    </recommendedName>
</protein>
<dbReference type="RefSeq" id="WP_309862308.1">
    <property type="nucleotide sequence ID" value="NZ_JAVDQG010000001.1"/>
</dbReference>
<dbReference type="HAMAP" id="MF_00454">
    <property type="entry name" value="FluC"/>
    <property type="match status" value="1"/>
</dbReference>
<evidence type="ECO:0000313" key="15">
    <source>
        <dbReference type="EMBL" id="MDR6224733.1"/>
    </source>
</evidence>
<comment type="similarity">
    <text evidence="11 14">Belongs to the fluoride channel Fluc/FEX (TC 1.A.43) family.</text>
</comment>
<dbReference type="Proteomes" id="UP001185012">
    <property type="component" value="Unassembled WGS sequence"/>
</dbReference>
<keyword evidence="7 14" id="KW-0915">Sodium</keyword>
<keyword evidence="2 14" id="KW-0813">Transport</keyword>
<dbReference type="InterPro" id="IPR003691">
    <property type="entry name" value="FluC"/>
</dbReference>
<evidence type="ECO:0000256" key="3">
    <source>
        <dbReference type="ARBA" id="ARBA00022475"/>
    </source>
</evidence>
<comment type="caution">
    <text evidence="15">The sequence shown here is derived from an EMBL/GenBank/DDBJ whole genome shotgun (WGS) entry which is preliminary data.</text>
</comment>
<evidence type="ECO:0000313" key="16">
    <source>
        <dbReference type="Proteomes" id="UP001185012"/>
    </source>
</evidence>
<organism evidence="15 16">
    <name type="scientific">Desmospora profundinema</name>
    <dbReference type="NCBI Taxonomy" id="1571184"/>
    <lineage>
        <taxon>Bacteria</taxon>
        <taxon>Bacillati</taxon>
        <taxon>Bacillota</taxon>
        <taxon>Bacilli</taxon>
        <taxon>Bacillales</taxon>
        <taxon>Thermoactinomycetaceae</taxon>
        <taxon>Desmospora</taxon>
    </lineage>
</organism>
<evidence type="ECO:0000256" key="2">
    <source>
        <dbReference type="ARBA" id="ARBA00022448"/>
    </source>
</evidence>
<feature type="transmembrane region" description="Helical" evidence="14">
    <location>
        <begin position="96"/>
        <end position="118"/>
    </location>
</feature>
<evidence type="ECO:0000256" key="1">
    <source>
        <dbReference type="ARBA" id="ARBA00004651"/>
    </source>
</evidence>
<keyword evidence="9 14" id="KW-0472">Membrane</keyword>
<evidence type="ECO:0000256" key="7">
    <source>
        <dbReference type="ARBA" id="ARBA00023053"/>
    </source>
</evidence>
<evidence type="ECO:0000256" key="10">
    <source>
        <dbReference type="ARBA" id="ARBA00023303"/>
    </source>
</evidence>
<gene>
    <name evidence="14" type="primary">fluC</name>
    <name evidence="14" type="synonym">crcB</name>
    <name evidence="15" type="ORF">JOE21_000721</name>
</gene>
<feature type="transmembrane region" description="Helical" evidence="14">
    <location>
        <begin position="57"/>
        <end position="76"/>
    </location>
</feature>
<keyword evidence="4 14" id="KW-0812">Transmembrane</keyword>
<dbReference type="EMBL" id="JAVDQG010000001">
    <property type="protein sequence ID" value="MDR6224733.1"/>
    <property type="molecule type" value="Genomic_DNA"/>
</dbReference>
<keyword evidence="8 14" id="KW-0406">Ion transport</keyword>
<evidence type="ECO:0000256" key="9">
    <source>
        <dbReference type="ARBA" id="ARBA00023136"/>
    </source>
</evidence>
<keyword evidence="16" id="KW-1185">Reference proteome</keyword>
<keyword evidence="10 14" id="KW-0407">Ion channel</keyword>
<evidence type="ECO:0000256" key="14">
    <source>
        <dbReference type="HAMAP-Rule" id="MF_00454"/>
    </source>
</evidence>
<comment type="catalytic activity">
    <reaction evidence="12">
        <text>fluoride(in) = fluoride(out)</text>
        <dbReference type="Rhea" id="RHEA:76159"/>
        <dbReference type="ChEBI" id="CHEBI:17051"/>
    </reaction>
    <physiologicalReaction direction="left-to-right" evidence="12">
        <dbReference type="Rhea" id="RHEA:76160"/>
    </physiologicalReaction>
</comment>
<evidence type="ECO:0000256" key="5">
    <source>
        <dbReference type="ARBA" id="ARBA00022723"/>
    </source>
</evidence>
<dbReference type="PANTHER" id="PTHR28259">
    <property type="entry name" value="FLUORIDE EXPORT PROTEIN 1-RELATED"/>
    <property type="match status" value="1"/>
</dbReference>
<accession>A0ABU1IK21</accession>
<evidence type="ECO:0000256" key="13">
    <source>
        <dbReference type="ARBA" id="ARBA00049940"/>
    </source>
</evidence>
<feature type="binding site" evidence="14">
    <location>
        <position position="71"/>
    </location>
    <ligand>
        <name>Na(+)</name>
        <dbReference type="ChEBI" id="CHEBI:29101"/>
        <note>structural</note>
    </ligand>
</feature>
<feature type="transmembrane region" description="Helical" evidence="14">
    <location>
        <begin position="6"/>
        <end position="22"/>
    </location>
</feature>
<name>A0ABU1IK21_9BACL</name>
<evidence type="ECO:0000256" key="12">
    <source>
        <dbReference type="ARBA" id="ARBA00035585"/>
    </source>
</evidence>
<evidence type="ECO:0000256" key="6">
    <source>
        <dbReference type="ARBA" id="ARBA00022989"/>
    </source>
</evidence>
<comment type="function">
    <text evidence="13 14">Fluoride-specific ion channel. Important for reducing fluoride concentration in the cell, thus reducing its toxicity.</text>
</comment>
<feature type="binding site" evidence="14">
    <location>
        <position position="74"/>
    </location>
    <ligand>
        <name>Na(+)</name>
        <dbReference type="ChEBI" id="CHEBI:29101"/>
        <note>structural</note>
    </ligand>
</feature>
<dbReference type="Pfam" id="PF02537">
    <property type="entry name" value="CRCB"/>
    <property type="match status" value="1"/>
</dbReference>
<keyword evidence="6 14" id="KW-1133">Transmembrane helix</keyword>
<keyword evidence="5 14" id="KW-0479">Metal-binding</keyword>
<evidence type="ECO:0000256" key="4">
    <source>
        <dbReference type="ARBA" id="ARBA00022692"/>
    </source>
</evidence>
<feature type="transmembrane region" description="Helical" evidence="14">
    <location>
        <begin position="34"/>
        <end position="51"/>
    </location>
</feature>
<dbReference type="PANTHER" id="PTHR28259:SF16">
    <property type="entry name" value="FLUORIDE-SPECIFIC ION CHANNEL FLUC 2"/>
    <property type="match status" value="1"/>
</dbReference>
<keyword evidence="3 14" id="KW-1003">Cell membrane</keyword>
<evidence type="ECO:0000256" key="8">
    <source>
        <dbReference type="ARBA" id="ARBA00023065"/>
    </source>
</evidence>
<comment type="subcellular location">
    <subcellularLocation>
        <location evidence="1 14">Cell membrane</location>
        <topology evidence="1 14">Multi-pass membrane protein</topology>
    </subcellularLocation>
</comment>